<protein>
    <submittedName>
        <fullName evidence="14">Protein kinase domain-containing protein</fullName>
    </submittedName>
</protein>
<dbReference type="GO" id="GO:0005737">
    <property type="term" value="C:cytoplasm"/>
    <property type="evidence" value="ECO:0007669"/>
    <property type="project" value="TreeGrafter"/>
</dbReference>
<feature type="compositionally biased region" description="Polar residues" evidence="11">
    <location>
        <begin position="46"/>
        <end position="62"/>
    </location>
</feature>
<keyword evidence="13" id="KW-1185">Reference proteome</keyword>
<dbReference type="PROSITE" id="PS00108">
    <property type="entry name" value="PROTEIN_KINASE_ST"/>
    <property type="match status" value="1"/>
</dbReference>
<dbReference type="GO" id="GO:0050321">
    <property type="term" value="F:tau-protein kinase activity"/>
    <property type="evidence" value="ECO:0007669"/>
    <property type="project" value="TreeGrafter"/>
</dbReference>
<feature type="region of interest" description="Disordered" evidence="11">
    <location>
        <begin position="1"/>
        <end position="69"/>
    </location>
</feature>
<dbReference type="PROSITE" id="PS50011">
    <property type="entry name" value="PROTEIN_KINASE_DOM"/>
    <property type="match status" value="1"/>
</dbReference>
<dbReference type="GO" id="GO:0000226">
    <property type="term" value="P:microtubule cytoskeleton organization"/>
    <property type="evidence" value="ECO:0007669"/>
    <property type="project" value="TreeGrafter"/>
</dbReference>
<evidence type="ECO:0000256" key="6">
    <source>
        <dbReference type="ARBA" id="ARBA00022782"/>
    </source>
</evidence>
<sequence>MHHQHQQISPRKHQQLHPYLPPPHHQQQNAIAGITTNNQQQQRQNGSSKTVNNFNGGTTKSSAAAHKPKPVPLGASVSYHIAANAIEKFYQFHDNAVLIARTNHSTVHKVFSGLYNREIAVKIIDKRAIPASLVEKFLSRELEITRIVHHPHLVRCLHIIQPHHTKVVIVSEFYSGGTLLQYILNRNHLDEAECARIFRQLCEAINCLHHTLGVVHRDIKMENILLDKNNDVKLADFGFARHISQAQTSTSFCGTKPYSAPQLVQQKPYNPYAADWYACGVVLYTILCGKWPHDPNTKCVFPLEYPKDFNPDARELIDKLMHPEENERGGYYDVVNSEWMKKLTNGKWIFTDDLFVYDIQSPLV</sequence>
<accession>A0A914PGT9</accession>
<organism evidence="13 14">
    <name type="scientific">Panagrolaimus davidi</name>
    <dbReference type="NCBI Taxonomy" id="227884"/>
    <lineage>
        <taxon>Eukaryota</taxon>
        <taxon>Metazoa</taxon>
        <taxon>Ecdysozoa</taxon>
        <taxon>Nematoda</taxon>
        <taxon>Chromadorea</taxon>
        <taxon>Rhabditida</taxon>
        <taxon>Tylenchina</taxon>
        <taxon>Panagrolaimomorpha</taxon>
        <taxon>Panagrolaimoidea</taxon>
        <taxon>Panagrolaimidae</taxon>
        <taxon>Panagrolaimus</taxon>
    </lineage>
</organism>
<dbReference type="GO" id="GO:0035556">
    <property type="term" value="P:intracellular signal transduction"/>
    <property type="evidence" value="ECO:0007669"/>
    <property type="project" value="TreeGrafter"/>
</dbReference>
<evidence type="ECO:0000313" key="14">
    <source>
        <dbReference type="WBParaSite" id="PDA_v2.g13990.t1"/>
    </source>
</evidence>
<evidence type="ECO:0000256" key="8">
    <source>
        <dbReference type="ARBA" id="ARBA00022842"/>
    </source>
</evidence>
<keyword evidence="2" id="KW-0217">Developmental protein</keyword>
<reference evidence="14" key="1">
    <citation type="submission" date="2022-11" db="UniProtKB">
        <authorList>
            <consortium name="WormBaseParasite"/>
        </authorList>
    </citation>
    <scope>IDENTIFICATION</scope>
</reference>
<dbReference type="GO" id="GO:0007283">
    <property type="term" value="P:spermatogenesis"/>
    <property type="evidence" value="ECO:0007669"/>
    <property type="project" value="UniProtKB-KW"/>
</dbReference>
<dbReference type="Gene3D" id="1.10.510.10">
    <property type="entry name" value="Transferase(Phosphotransferase) domain 1"/>
    <property type="match status" value="1"/>
</dbReference>
<keyword evidence="8" id="KW-0460">Magnesium</keyword>
<dbReference type="SUPFAM" id="SSF56112">
    <property type="entry name" value="Protein kinase-like (PK-like)"/>
    <property type="match status" value="1"/>
</dbReference>
<dbReference type="Proteomes" id="UP000887578">
    <property type="component" value="Unplaced"/>
</dbReference>
<evidence type="ECO:0000256" key="3">
    <source>
        <dbReference type="ARBA" id="ARBA00022553"/>
    </source>
</evidence>
<keyword evidence="3" id="KW-0597">Phosphoprotein</keyword>
<name>A0A914PGT9_9BILA</name>
<evidence type="ECO:0000256" key="1">
    <source>
        <dbReference type="ARBA" id="ARBA00001946"/>
    </source>
</evidence>
<keyword evidence="7" id="KW-0067">ATP-binding</keyword>
<dbReference type="PANTHER" id="PTHR24346">
    <property type="entry name" value="MAP/MICROTUBULE AFFINITY-REGULATING KINASE"/>
    <property type="match status" value="1"/>
</dbReference>
<dbReference type="AlphaFoldDB" id="A0A914PGT9"/>
<dbReference type="Pfam" id="PF00069">
    <property type="entry name" value="Pkinase"/>
    <property type="match status" value="1"/>
</dbReference>
<dbReference type="WBParaSite" id="PDA_v2.g13990.t1">
    <property type="protein sequence ID" value="PDA_v2.g13990.t1"/>
    <property type="gene ID" value="PDA_v2.g13990"/>
</dbReference>
<feature type="compositionally biased region" description="Basic residues" evidence="11">
    <location>
        <begin position="1"/>
        <end position="15"/>
    </location>
</feature>
<keyword evidence="5" id="KW-0547">Nucleotide-binding</keyword>
<proteinExistence type="predicted"/>
<evidence type="ECO:0000256" key="11">
    <source>
        <dbReference type="SAM" id="MobiDB-lite"/>
    </source>
</evidence>
<dbReference type="GO" id="GO:0000287">
    <property type="term" value="F:magnesium ion binding"/>
    <property type="evidence" value="ECO:0007669"/>
    <property type="project" value="UniProtKB-ARBA"/>
</dbReference>
<evidence type="ECO:0000256" key="4">
    <source>
        <dbReference type="ARBA" id="ARBA00022723"/>
    </source>
</evidence>
<keyword evidence="9" id="KW-0832">Ubl conjugation</keyword>
<evidence type="ECO:0000313" key="13">
    <source>
        <dbReference type="Proteomes" id="UP000887578"/>
    </source>
</evidence>
<dbReference type="InterPro" id="IPR011009">
    <property type="entry name" value="Kinase-like_dom_sf"/>
</dbReference>
<keyword evidence="6" id="KW-0221">Differentiation</keyword>
<feature type="domain" description="Protein kinase" evidence="12">
    <location>
        <begin position="96"/>
        <end position="340"/>
    </location>
</feature>
<dbReference type="FunFam" id="1.10.510.10:FF:000571">
    <property type="entry name" value="Maternal embryonic leucine zipper kinase"/>
    <property type="match status" value="1"/>
</dbReference>
<evidence type="ECO:0000259" key="12">
    <source>
        <dbReference type="PROSITE" id="PS50011"/>
    </source>
</evidence>
<dbReference type="PANTHER" id="PTHR24346:SF102">
    <property type="entry name" value="TESTIS-SPECIFIC SERINE_THREONINE-PROTEIN KINASE 1"/>
    <property type="match status" value="1"/>
</dbReference>
<evidence type="ECO:0000256" key="9">
    <source>
        <dbReference type="ARBA" id="ARBA00022843"/>
    </source>
</evidence>
<evidence type="ECO:0000256" key="5">
    <source>
        <dbReference type="ARBA" id="ARBA00022741"/>
    </source>
</evidence>
<dbReference type="GO" id="GO:0030154">
    <property type="term" value="P:cell differentiation"/>
    <property type="evidence" value="ECO:0007669"/>
    <property type="project" value="UniProtKB-KW"/>
</dbReference>
<evidence type="ECO:0000256" key="10">
    <source>
        <dbReference type="ARBA" id="ARBA00022871"/>
    </source>
</evidence>
<keyword evidence="4" id="KW-0479">Metal-binding</keyword>
<dbReference type="InterPro" id="IPR000719">
    <property type="entry name" value="Prot_kinase_dom"/>
</dbReference>
<dbReference type="InterPro" id="IPR008271">
    <property type="entry name" value="Ser/Thr_kinase_AS"/>
</dbReference>
<evidence type="ECO:0000256" key="7">
    <source>
        <dbReference type="ARBA" id="ARBA00022840"/>
    </source>
</evidence>
<keyword evidence="10" id="KW-0744">Spermatogenesis</keyword>
<evidence type="ECO:0000256" key="2">
    <source>
        <dbReference type="ARBA" id="ARBA00022473"/>
    </source>
</evidence>
<dbReference type="SMART" id="SM00220">
    <property type="entry name" value="S_TKc"/>
    <property type="match status" value="1"/>
</dbReference>
<comment type="cofactor">
    <cofactor evidence="1">
        <name>Mg(2+)</name>
        <dbReference type="ChEBI" id="CHEBI:18420"/>
    </cofactor>
</comment>
<dbReference type="GO" id="GO:0005524">
    <property type="term" value="F:ATP binding"/>
    <property type="evidence" value="ECO:0007669"/>
    <property type="project" value="UniProtKB-KW"/>
</dbReference>